<dbReference type="Proteomes" id="UP000199502">
    <property type="component" value="Unassembled WGS sequence"/>
</dbReference>
<dbReference type="SUPFAM" id="SSF50952">
    <property type="entry name" value="Soluble quinoprotein glucose dehydrogenase"/>
    <property type="match status" value="1"/>
</dbReference>
<dbReference type="Gene3D" id="2.120.10.30">
    <property type="entry name" value="TolB, C-terminal domain"/>
    <property type="match status" value="1"/>
</dbReference>
<name>A0A1G5E5Z2_9RHOB</name>
<sequence>MTRTARPLPKPRTISSAIALAASLGLAGAAVAQDFNEVAPHGAEVGQTPAFEGQTRAPVLEGDVDLAQEIIVEGLEHPWGLAELPDGRWLVSERPGRLRIITTEGEMSEPIEGLPEVDARDQGGLHEIVVAPDFEESRRIWWTYAEPRGNDENGTAVATGVLSEDETSLEEVERIWQQQPAWASTKHFGARIVFDEDGEHIFVGLGERSDPEPREYAQDPQSTLGKIIRINALTGEAAGAGIEGALPEIWSMGHRNIQGAAMGPDGVLWMNEHGPRGGDELNRIEAGLNYGWPVITYGLEYAGGEVNEGLTAQEGMEQPVYYWDPSPAISGMTFYDGEMFADWQGDALIGGLQSNDIIRLRMEDGQVVGEARHVQGVGRVRQVQVASDGALMLITDEEEGALVRVSLAEEDGDA</sequence>
<keyword evidence="4" id="KW-1185">Reference proteome</keyword>
<gene>
    <name evidence="3" type="ORF">SAMN05660710_00957</name>
</gene>
<evidence type="ECO:0000259" key="2">
    <source>
        <dbReference type="Pfam" id="PF07995"/>
    </source>
</evidence>
<evidence type="ECO:0000256" key="1">
    <source>
        <dbReference type="SAM" id="SignalP"/>
    </source>
</evidence>
<organism evidence="3 4">
    <name type="scientific">Paracoccus tibetensis</name>
    <dbReference type="NCBI Taxonomy" id="336292"/>
    <lineage>
        <taxon>Bacteria</taxon>
        <taxon>Pseudomonadati</taxon>
        <taxon>Pseudomonadota</taxon>
        <taxon>Alphaproteobacteria</taxon>
        <taxon>Rhodobacterales</taxon>
        <taxon>Paracoccaceae</taxon>
        <taxon>Paracoccus</taxon>
    </lineage>
</organism>
<protein>
    <submittedName>
        <fullName evidence="3">Glucose/arabinose dehydrogenase, beta-propeller fold</fullName>
    </submittedName>
</protein>
<dbReference type="RefSeq" id="WP_090740835.1">
    <property type="nucleotide sequence ID" value="NZ_FMVT01000003.1"/>
</dbReference>
<dbReference type="PANTHER" id="PTHR19328:SF75">
    <property type="entry name" value="ALDOSE SUGAR DEHYDROGENASE YLII"/>
    <property type="match status" value="1"/>
</dbReference>
<feature type="signal peptide" evidence="1">
    <location>
        <begin position="1"/>
        <end position="32"/>
    </location>
</feature>
<dbReference type="InterPro" id="IPR011042">
    <property type="entry name" value="6-blade_b-propeller_TolB-like"/>
</dbReference>
<dbReference type="InterPro" id="IPR012938">
    <property type="entry name" value="Glc/Sorbosone_DH"/>
</dbReference>
<feature type="domain" description="Glucose/Sorbosone dehydrogenase" evidence="2">
    <location>
        <begin position="75"/>
        <end position="404"/>
    </location>
</feature>
<dbReference type="Pfam" id="PF07995">
    <property type="entry name" value="GSDH"/>
    <property type="match status" value="1"/>
</dbReference>
<dbReference type="PANTHER" id="PTHR19328">
    <property type="entry name" value="HEDGEHOG-INTERACTING PROTEIN"/>
    <property type="match status" value="1"/>
</dbReference>
<keyword evidence="1" id="KW-0732">Signal</keyword>
<proteinExistence type="predicted"/>
<evidence type="ECO:0000313" key="3">
    <source>
        <dbReference type="EMBL" id="SCY22335.1"/>
    </source>
</evidence>
<dbReference type="EMBL" id="FMVT01000003">
    <property type="protein sequence ID" value="SCY22335.1"/>
    <property type="molecule type" value="Genomic_DNA"/>
</dbReference>
<reference evidence="3 4" key="1">
    <citation type="submission" date="2016-10" db="EMBL/GenBank/DDBJ databases">
        <authorList>
            <person name="de Groot N.N."/>
        </authorList>
    </citation>
    <scope>NUCLEOTIDE SEQUENCE [LARGE SCALE GENOMIC DNA]</scope>
    <source>
        <strain evidence="3 4">CGMCC 1.8925</strain>
    </source>
</reference>
<dbReference type="InterPro" id="IPR011041">
    <property type="entry name" value="Quinoprot_gluc/sorb_DH_b-prop"/>
</dbReference>
<dbReference type="OrthoDB" id="9770043at2"/>
<accession>A0A1G5E5Z2</accession>
<evidence type="ECO:0000313" key="4">
    <source>
        <dbReference type="Proteomes" id="UP000199502"/>
    </source>
</evidence>
<dbReference type="AlphaFoldDB" id="A0A1G5E5Z2"/>
<feature type="chain" id="PRO_5011712012" evidence="1">
    <location>
        <begin position="33"/>
        <end position="414"/>
    </location>
</feature>